<evidence type="ECO:0000256" key="1">
    <source>
        <dbReference type="ARBA" id="ARBA00001400"/>
    </source>
</evidence>
<dbReference type="EMBL" id="FTOC01000001">
    <property type="protein sequence ID" value="SIS37274.1"/>
    <property type="molecule type" value="Genomic_DNA"/>
</dbReference>
<evidence type="ECO:0000256" key="10">
    <source>
        <dbReference type="PROSITE-ProRule" id="PRU10072"/>
    </source>
</evidence>
<comment type="function">
    <text evidence="2 9 11">Excises uracil residues from the DNA which can arise as a result of misincorporation of dUMP residues by DNA polymerase or due to deamination of cytosine.</text>
</comment>
<dbReference type="Pfam" id="PF03167">
    <property type="entry name" value="UDG"/>
    <property type="match status" value="1"/>
</dbReference>
<evidence type="ECO:0000256" key="11">
    <source>
        <dbReference type="RuleBase" id="RU003780"/>
    </source>
</evidence>
<dbReference type="GO" id="GO:0097510">
    <property type="term" value="P:base-excision repair, AP site formation via deaminated base removal"/>
    <property type="evidence" value="ECO:0007669"/>
    <property type="project" value="TreeGrafter"/>
</dbReference>
<dbReference type="SMART" id="SM00986">
    <property type="entry name" value="UDG"/>
    <property type="match status" value="1"/>
</dbReference>
<evidence type="ECO:0000256" key="2">
    <source>
        <dbReference type="ARBA" id="ARBA00002631"/>
    </source>
</evidence>
<protein>
    <recommendedName>
        <fullName evidence="5 9">Uracil-DNA glycosylase</fullName>
        <shortName evidence="9">UDG</shortName>
        <ecNumber evidence="4 9">3.2.2.27</ecNumber>
    </recommendedName>
</protein>
<dbReference type="CDD" id="cd10027">
    <property type="entry name" value="UDG-F1-like"/>
    <property type="match status" value="1"/>
</dbReference>
<evidence type="ECO:0000256" key="4">
    <source>
        <dbReference type="ARBA" id="ARBA00012030"/>
    </source>
</evidence>
<dbReference type="EC" id="3.2.2.27" evidence="4 9"/>
<dbReference type="FunFam" id="3.40.470.10:FF:000001">
    <property type="entry name" value="Uracil-DNA glycosylase"/>
    <property type="match status" value="1"/>
</dbReference>
<dbReference type="OrthoDB" id="9804372at2"/>
<evidence type="ECO:0000313" key="14">
    <source>
        <dbReference type="Proteomes" id="UP000187608"/>
    </source>
</evidence>
<evidence type="ECO:0000259" key="12">
    <source>
        <dbReference type="SMART" id="SM00986"/>
    </source>
</evidence>
<gene>
    <name evidence="9" type="primary">ung</name>
    <name evidence="13" type="ORF">SAMN05421687_101288</name>
</gene>
<keyword evidence="7 9" id="KW-0378">Hydrolase</keyword>
<dbReference type="SMART" id="SM00987">
    <property type="entry name" value="UreE_C"/>
    <property type="match status" value="1"/>
</dbReference>
<dbReference type="InterPro" id="IPR036895">
    <property type="entry name" value="Uracil-DNA_glycosylase-like_sf"/>
</dbReference>
<feature type="domain" description="Uracil-DNA glycosylase-like" evidence="12">
    <location>
        <begin position="49"/>
        <end position="209"/>
    </location>
</feature>
<evidence type="ECO:0000256" key="9">
    <source>
        <dbReference type="HAMAP-Rule" id="MF_00148"/>
    </source>
</evidence>
<name>A0A1N7IJI9_9BACI</name>
<dbReference type="InterPro" id="IPR005122">
    <property type="entry name" value="Uracil-DNA_glycosylase-like"/>
</dbReference>
<dbReference type="STRING" id="570947.SAMN05421687_101288"/>
<feature type="active site" description="Proton acceptor" evidence="9 10">
    <location>
        <position position="64"/>
    </location>
</feature>
<keyword evidence="6 9" id="KW-0227">DNA damage</keyword>
<dbReference type="NCBIfam" id="NF003592">
    <property type="entry name" value="PRK05254.1-5"/>
    <property type="match status" value="1"/>
</dbReference>
<comment type="subcellular location">
    <subcellularLocation>
        <location evidence="9">Cytoplasm</location>
    </subcellularLocation>
</comment>
<dbReference type="RefSeq" id="WP_076556550.1">
    <property type="nucleotide sequence ID" value="NZ_FTOC01000001.1"/>
</dbReference>
<dbReference type="GO" id="GO:0004844">
    <property type="term" value="F:uracil DNA N-glycosylase activity"/>
    <property type="evidence" value="ECO:0007669"/>
    <property type="project" value="UniProtKB-UniRule"/>
</dbReference>
<evidence type="ECO:0000256" key="6">
    <source>
        <dbReference type="ARBA" id="ARBA00022763"/>
    </source>
</evidence>
<dbReference type="NCBIfam" id="NF003588">
    <property type="entry name" value="PRK05254.1-1"/>
    <property type="match status" value="1"/>
</dbReference>
<evidence type="ECO:0000313" key="13">
    <source>
        <dbReference type="EMBL" id="SIS37274.1"/>
    </source>
</evidence>
<dbReference type="HAMAP" id="MF_00148">
    <property type="entry name" value="UDG"/>
    <property type="match status" value="1"/>
</dbReference>
<dbReference type="NCBIfam" id="NF003591">
    <property type="entry name" value="PRK05254.1-4"/>
    <property type="match status" value="1"/>
</dbReference>
<dbReference type="NCBIfam" id="NF003589">
    <property type="entry name" value="PRK05254.1-2"/>
    <property type="match status" value="1"/>
</dbReference>
<accession>A0A1N7IJI9</accession>
<organism evidence="13 14">
    <name type="scientific">Salimicrobium flavidum</name>
    <dbReference type="NCBI Taxonomy" id="570947"/>
    <lineage>
        <taxon>Bacteria</taxon>
        <taxon>Bacillati</taxon>
        <taxon>Bacillota</taxon>
        <taxon>Bacilli</taxon>
        <taxon>Bacillales</taxon>
        <taxon>Bacillaceae</taxon>
        <taxon>Salimicrobium</taxon>
    </lineage>
</organism>
<keyword evidence="14" id="KW-1185">Reference proteome</keyword>
<evidence type="ECO:0000256" key="7">
    <source>
        <dbReference type="ARBA" id="ARBA00022801"/>
    </source>
</evidence>
<comment type="catalytic activity">
    <reaction evidence="1 9 11">
        <text>Hydrolyzes single-stranded DNA or mismatched double-stranded DNA and polynucleotides, releasing free uracil.</text>
        <dbReference type="EC" id="3.2.2.27"/>
    </reaction>
</comment>
<evidence type="ECO:0000256" key="5">
    <source>
        <dbReference type="ARBA" id="ARBA00018429"/>
    </source>
</evidence>
<comment type="similarity">
    <text evidence="3 9 11">Belongs to the uracil-DNA glycosylase (UDG) superfamily. UNG family.</text>
</comment>
<dbReference type="InterPro" id="IPR002043">
    <property type="entry name" value="UDG_fam1"/>
</dbReference>
<dbReference type="SUPFAM" id="SSF52141">
    <property type="entry name" value="Uracil-DNA glycosylase-like"/>
    <property type="match status" value="1"/>
</dbReference>
<dbReference type="Gene3D" id="3.40.470.10">
    <property type="entry name" value="Uracil-DNA glycosylase-like domain"/>
    <property type="match status" value="1"/>
</dbReference>
<keyword evidence="9" id="KW-0963">Cytoplasm</keyword>
<reference evidence="14" key="1">
    <citation type="submission" date="2017-01" db="EMBL/GenBank/DDBJ databases">
        <authorList>
            <person name="Varghese N."/>
            <person name="Submissions S."/>
        </authorList>
    </citation>
    <scope>NUCLEOTIDE SEQUENCE [LARGE SCALE GENOMIC DNA]</scope>
    <source>
        <strain evidence="14">DSM 23127</strain>
    </source>
</reference>
<dbReference type="PROSITE" id="PS00130">
    <property type="entry name" value="U_DNA_GLYCOSYLASE"/>
    <property type="match status" value="1"/>
</dbReference>
<dbReference type="Proteomes" id="UP000187608">
    <property type="component" value="Unassembled WGS sequence"/>
</dbReference>
<dbReference type="AlphaFoldDB" id="A0A1N7IJI9"/>
<dbReference type="InterPro" id="IPR018085">
    <property type="entry name" value="Ura-DNA_Glyclase_AS"/>
</dbReference>
<keyword evidence="8 9" id="KW-0234">DNA repair</keyword>
<dbReference type="PANTHER" id="PTHR11264">
    <property type="entry name" value="URACIL-DNA GLYCOSYLASE"/>
    <property type="match status" value="1"/>
</dbReference>
<dbReference type="GO" id="GO:0005737">
    <property type="term" value="C:cytoplasm"/>
    <property type="evidence" value="ECO:0007669"/>
    <property type="project" value="UniProtKB-SubCell"/>
</dbReference>
<dbReference type="NCBIfam" id="TIGR00628">
    <property type="entry name" value="ung"/>
    <property type="match status" value="1"/>
</dbReference>
<evidence type="ECO:0000256" key="3">
    <source>
        <dbReference type="ARBA" id="ARBA00008184"/>
    </source>
</evidence>
<proteinExistence type="inferred from homology"/>
<dbReference type="PANTHER" id="PTHR11264:SF0">
    <property type="entry name" value="URACIL-DNA GLYCOSYLASE"/>
    <property type="match status" value="1"/>
</dbReference>
<sequence>MIEIGNDWDPLLQPEQEKEYYKQLRAFLKEEYGNHEIYPAMNDIFNAFRTTGYTDTKAVILGQDPYHGPHQAHGYSFSVRPGMNVPPSLRNIHKELNEDLGIAVPSHGSLVPWAEEGVLLMNDVLTVRRGEAHSHRKKGWERFTDEVIDRLNERTDPLVFILWGKAARQKAENVDRQKHFVIESSHPSPFAAHRGFFGSRPFSRTNRFLEENGRSPIDWSLK</sequence>
<evidence type="ECO:0000256" key="8">
    <source>
        <dbReference type="ARBA" id="ARBA00023204"/>
    </source>
</evidence>